<keyword evidence="6" id="KW-0175">Coiled coil</keyword>
<dbReference type="EMBL" id="CP051774">
    <property type="protein sequence ID" value="QJE94689.1"/>
    <property type="molecule type" value="Genomic_DNA"/>
</dbReference>
<keyword evidence="4 7" id="KW-1133">Transmembrane helix</keyword>
<dbReference type="RefSeq" id="WP_169452910.1">
    <property type="nucleotide sequence ID" value="NZ_CP051774.1"/>
</dbReference>
<comment type="subcellular location">
    <subcellularLocation>
        <location evidence="1">Cell membrane</location>
        <topology evidence="1">Multi-pass membrane protein</topology>
    </subcellularLocation>
</comment>
<dbReference type="PANTHER" id="PTHR33406">
    <property type="entry name" value="MEMBRANE PROTEIN MJ1562-RELATED"/>
    <property type="match status" value="1"/>
</dbReference>
<feature type="transmembrane region" description="Helical" evidence="7">
    <location>
        <begin position="756"/>
        <end position="778"/>
    </location>
</feature>
<feature type="transmembrane region" description="Helical" evidence="7">
    <location>
        <begin position="666"/>
        <end position="686"/>
    </location>
</feature>
<dbReference type="SUPFAM" id="SSF82866">
    <property type="entry name" value="Multidrug efflux transporter AcrB transmembrane domain"/>
    <property type="match status" value="2"/>
</dbReference>
<feature type="transmembrane region" description="Helical" evidence="7">
    <location>
        <begin position="415"/>
        <end position="437"/>
    </location>
</feature>
<dbReference type="KEGG" id="luo:HHL09_02470"/>
<dbReference type="Gene3D" id="1.20.1640.10">
    <property type="entry name" value="Multidrug efflux transporter AcrB transmembrane domain"/>
    <property type="match status" value="2"/>
</dbReference>
<feature type="transmembrane region" description="Helical" evidence="7">
    <location>
        <begin position="692"/>
        <end position="712"/>
    </location>
</feature>
<organism evidence="9 10">
    <name type="scientific">Luteolibacter luteus</name>
    <dbReference type="NCBI Taxonomy" id="2728835"/>
    <lineage>
        <taxon>Bacteria</taxon>
        <taxon>Pseudomonadati</taxon>
        <taxon>Verrucomicrobiota</taxon>
        <taxon>Verrucomicrobiia</taxon>
        <taxon>Verrucomicrobiales</taxon>
        <taxon>Verrucomicrobiaceae</taxon>
        <taxon>Luteolibacter</taxon>
    </lineage>
</organism>
<dbReference type="InterPro" id="IPR004869">
    <property type="entry name" value="MMPL_dom"/>
</dbReference>
<accession>A0A858RE47</accession>
<feature type="transmembrane region" description="Helical" evidence="7">
    <location>
        <begin position="273"/>
        <end position="295"/>
    </location>
</feature>
<feature type="transmembrane region" description="Helical" evidence="7">
    <location>
        <begin position="371"/>
        <end position="394"/>
    </location>
</feature>
<evidence type="ECO:0000256" key="4">
    <source>
        <dbReference type="ARBA" id="ARBA00022989"/>
    </source>
</evidence>
<evidence type="ECO:0000313" key="10">
    <source>
        <dbReference type="Proteomes" id="UP000501812"/>
    </source>
</evidence>
<keyword evidence="2" id="KW-1003">Cell membrane</keyword>
<keyword evidence="10" id="KW-1185">Reference proteome</keyword>
<reference evidence="9 10" key="1">
    <citation type="submission" date="2020-04" db="EMBL/GenBank/DDBJ databases">
        <title>Luteolibacter sp. G-1-1-1 isolated from soil.</title>
        <authorList>
            <person name="Dahal R.H."/>
        </authorList>
    </citation>
    <scope>NUCLEOTIDE SEQUENCE [LARGE SCALE GENOMIC DNA]</scope>
    <source>
        <strain evidence="9 10">G-1-1-1</strain>
    </source>
</reference>
<dbReference type="AlphaFoldDB" id="A0A858RE47"/>
<feature type="coiled-coil region" evidence="6">
    <location>
        <begin position="479"/>
        <end position="506"/>
    </location>
</feature>
<dbReference type="Pfam" id="PF03176">
    <property type="entry name" value="MMPL"/>
    <property type="match status" value="2"/>
</dbReference>
<keyword evidence="5 7" id="KW-0472">Membrane</keyword>
<gene>
    <name evidence="9" type="ORF">HHL09_02470</name>
</gene>
<evidence type="ECO:0000259" key="8">
    <source>
        <dbReference type="Pfam" id="PF03176"/>
    </source>
</evidence>
<evidence type="ECO:0000313" key="9">
    <source>
        <dbReference type="EMBL" id="QJE94689.1"/>
    </source>
</evidence>
<dbReference type="PANTHER" id="PTHR33406:SF13">
    <property type="entry name" value="MEMBRANE PROTEIN YDFJ"/>
    <property type="match status" value="1"/>
</dbReference>
<feature type="transmembrane region" description="Helical" evidence="7">
    <location>
        <begin position="343"/>
        <end position="365"/>
    </location>
</feature>
<feature type="domain" description="Membrane transport protein MMPL" evidence="8">
    <location>
        <begin position="133"/>
        <end position="401"/>
    </location>
</feature>
<dbReference type="GO" id="GO:0005886">
    <property type="term" value="C:plasma membrane"/>
    <property type="evidence" value="ECO:0007669"/>
    <property type="project" value="UniProtKB-SubCell"/>
</dbReference>
<protein>
    <submittedName>
        <fullName evidence="9">MMPL family transporter</fullName>
    </submittedName>
</protein>
<keyword evidence="3 7" id="KW-0812">Transmembrane</keyword>
<feature type="transmembrane region" description="Helical" evidence="7">
    <location>
        <begin position="733"/>
        <end position="750"/>
    </location>
</feature>
<evidence type="ECO:0000256" key="3">
    <source>
        <dbReference type="ARBA" id="ARBA00022692"/>
    </source>
</evidence>
<evidence type="ECO:0000256" key="1">
    <source>
        <dbReference type="ARBA" id="ARBA00004651"/>
    </source>
</evidence>
<evidence type="ECO:0000256" key="7">
    <source>
        <dbReference type="SAM" id="Phobius"/>
    </source>
</evidence>
<dbReference type="InterPro" id="IPR050545">
    <property type="entry name" value="Mycobact_MmpL"/>
</dbReference>
<evidence type="ECO:0000256" key="2">
    <source>
        <dbReference type="ARBA" id="ARBA00022475"/>
    </source>
</evidence>
<feature type="transmembrane region" description="Helical" evidence="7">
    <location>
        <begin position="301"/>
        <end position="322"/>
    </location>
</feature>
<evidence type="ECO:0000256" key="5">
    <source>
        <dbReference type="ARBA" id="ARBA00023136"/>
    </source>
</evidence>
<feature type="transmembrane region" description="Helical" evidence="7">
    <location>
        <begin position="640"/>
        <end position="659"/>
    </location>
</feature>
<evidence type="ECO:0000256" key="6">
    <source>
        <dbReference type="SAM" id="Coils"/>
    </source>
</evidence>
<feature type="domain" description="Membrane transport protein MMPL" evidence="8">
    <location>
        <begin position="614"/>
        <end position="779"/>
    </location>
</feature>
<dbReference type="Proteomes" id="UP000501812">
    <property type="component" value="Chromosome"/>
</dbReference>
<sequence length="788" mass="85359">MRKWWLHLMLLAAVAVAALGLTRLKFDTDILSMLPGDLPEVKGLKAHHRAFAREDEAILLVEGTGEESPSVAAKSLAEALQADGVVKEARWQPRWTAEPQGLAELLSYLWLNGDPEQAKALADRLSEANSRAAMEEIVENLATSLSGQDLAMQAHDPFGFLDHPAVADLLSASGGGGGAFESADGTSHLVFIDAPAEVHGYRQAEEWIGKIRASIAKWEQTEQGKGFKVGLTGEPVFSSEIGMAMEKDLSGSIGLTLTLIGLLFWWMQRRLMLLGGLIVTLCLVFAVALGVAGWIYGELSIMALSSAEILIGLATDYGLVICQEAKVAGHNKKVLLHASGKPVLCGAATTAVVFLALNLGGLPGMAQLGSIVAYGLVAAGLLMIAFYLPWVVKFGVNRAPAEDEAKWLPRRKKSWIFTGVLVAASLAVVVIMGMPGVEFDSKIMRPRNSLAMGSFERMQEKFPDRDSRLLRIVVEAEDDVTMLSRLSEAEQRLDRAKQEGVLEEATFPGGWWPDPARQELNRPILQEIAKQAPRLLAEADDIGFSEEGTGLGKMVLEILGKQGQGAFFPESPAAREVMQLFLHRDEKGGGLVIGTVIPKPEVEPMSEGYPRLRELNGNGIWLSGWSLFKPAISGLVKDDMVKMLLPMGLLLLGMMAVIFRRFRDVGYALLTMLVSILGMLAIMRLFGLKWNFVNLMATPLLLGTGIDYAIHVTLTLKRTGMCFKELWNGTGKALLFCGASNVIGFGSLIFSSSDALVSLGQVAVIGILFSMAVSIFLLPGWHARSPKM</sequence>
<name>A0A858RE47_9BACT</name>
<proteinExistence type="predicted"/>
<feature type="transmembrane region" description="Helical" evidence="7">
    <location>
        <begin position="249"/>
        <end position="266"/>
    </location>
</feature>